<reference evidence="3 5" key="1">
    <citation type="journal article" date="2022" name="bioRxiv">
        <title>Prophages regulate Shewanella fidelis 3313 motility and biofilm formation: implications for gut colonization dynamics in Ciona robusta.</title>
        <authorList>
            <person name="Natarajan O."/>
            <person name="Gibboney S.L."/>
            <person name="Young M.N."/>
            <person name="Lim S.J."/>
            <person name="Pluta N."/>
            <person name="Atkinson C.G."/>
            <person name="Leigh B.A."/>
            <person name="Liberti A."/>
            <person name="Kees E.D."/>
            <person name="Breitbart M."/>
            <person name="Gralnick J.A."/>
            <person name="Dishaw L.J."/>
        </authorList>
    </citation>
    <scope>NUCLEOTIDE SEQUENCE [LARGE SCALE GENOMIC DNA]</scope>
    <source>
        <strain evidence="3 5">JG4066</strain>
    </source>
</reference>
<protein>
    <submittedName>
        <fullName evidence="2">Nuclear transport factor 2 family protein</fullName>
    </submittedName>
</protein>
<evidence type="ECO:0000313" key="3">
    <source>
        <dbReference type="EMBL" id="MDW4825453.1"/>
    </source>
</evidence>
<comment type="caution">
    <text evidence="2">The sequence shown here is derived from an EMBL/GenBank/DDBJ whole genome shotgun (WGS) entry which is preliminary data.</text>
</comment>
<dbReference type="Gene3D" id="3.10.450.50">
    <property type="match status" value="1"/>
</dbReference>
<evidence type="ECO:0000259" key="1">
    <source>
        <dbReference type="Pfam" id="PF12680"/>
    </source>
</evidence>
<sequence length="134" mass="15673">MEAVMRDSDRNLQRKAIIEDYIQAYNNLDPEKMLVHLHDEIVYTNSFLDSVDIHTHGKSAFKSQAESIIRDFIVRRMTIVGWTFSSTKVAIDIEYDVILNSADEIILEEQYVDLTGFIEFWFRGEKIAYINSFV</sequence>
<evidence type="ECO:0000313" key="4">
    <source>
        <dbReference type="Proteomes" id="UP001259340"/>
    </source>
</evidence>
<dbReference type="Pfam" id="PF12680">
    <property type="entry name" value="SnoaL_2"/>
    <property type="match status" value="1"/>
</dbReference>
<dbReference type="RefSeq" id="WP_310653813.1">
    <property type="nucleotide sequence ID" value="NZ_JAPMLA010000007.1"/>
</dbReference>
<evidence type="ECO:0000313" key="5">
    <source>
        <dbReference type="Proteomes" id="UP001271263"/>
    </source>
</evidence>
<dbReference type="InterPro" id="IPR032710">
    <property type="entry name" value="NTF2-like_dom_sf"/>
</dbReference>
<dbReference type="Proteomes" id="UP001259340">
    <property type="component" value="Unassembled WGS sequence"/>
</dbReference>
<name>A0AAW8NJV7_9GAMM</name>
<proteinExistence type="predicted"/>
<dbReference type="Proteomes" id="UP001271263">
    <property type="component" value="Unassembled WGS sequence"/>
</dbReference>
<dbReference type="EMBL" id="JAPMLE010000001">
    <property type="protein sequence ID" value="MDR8522461.1"/>
    <property type="molecule type" value="Genomic_DNA"/>
</dbReference>
<dbReference type="AlphaFoldDB" id="A0AAW8NJV7"/>
<organism evidence="2 4">
    <name type="scientific">Shewanella fidelis</name>
    <dbReference type="NCBI Taxonomy" id="173509"/>
    <lineage>
        <taxon>Bacteria</taxon>
        <taxon>Pseudomonadati</taxon>
        <taxon>Pseudomonadota</taxon>
        <taxon>Gammaproteobacteria</taxon>
        <taxon>Alteromonadales</taxon>
        <taxon>Shewanellaceae</taxon>
        <taxon>Shewanella</taxon>
    </lineage>
</organism>
<accession>A0AAW8NJV7</accession>
<dbReference type="InterPro" id="IPR037401">
    <property type="entry name" value="SnoaL-like"/>
</dbReference>
<reference evidence="2" key="2">
    <citation type="submission" date="2022-11" db="EMBL/GenBank/DDBJ databases">
        <title>Prophages regulate Shewanella fidelis motility and biofilm formation: implications for gut colonization dynamics in Ciona robusta.</title>
        <authorList>
            <person name="Natarajan O."/>
            <person name="Gibboney S.L."/>
            <person name="Young M.N."/>
            <person name="Lim S.J."/>
            <person name="Pluta N."/>
            <person name="Atkinson C.G.F."/>
            <person name="Leigh B.A."/>
            <person name="Liberti A."/>
            <person name="Kees E."/>
            <person name="Breitbart M."/>
            <person name="Gralnick J."/>
            <person name="Dishaw L.J."/>
        </authorList>
    </citation>
    <scope>NUCLEOTIDE SEQUENCE</scope>
    <source>
        <strain evidence="2">3313</strain>
    </source>
</reference>
<evidence type="ECO:0000313" key="2">
    <source>
        <dbReference type="EMBL" id="MDR8522461.1"/>
    </source>
</evidence>
<feature type="domain" description="SnoaL-like" evidence="1">
    <location>
        <begin position="18"/>
        <end position="129"/>
    </location>
</feature>
<dbReference type="EMBL" id="JAPMLD010000007">
    <property type="protein sequence ID" value="MDW4825453.1"/>
    <property type="molecule type" value="Genomic_DNA"/>
</dbReference>
<gene>
    <name evidence="2" type="ORF">OS133_01955</name>
    <name evidence="3" type="ORF">OS134_15390</name>
</gene>
<dbReference type="SUPFAM" id="SSF54427">
    <property type="entry name" value="NTF2-like"/>
    <property type="match status" value="1"/>
</dbReference>
<keyword evidence="5" id="KW-1185">Reference proteome</keyword>